<dbReference type="InterPro" id="IPR020290">
    <property type="entry name" value="Gp88"/>
</dbReference>
<protein>
    <submittedName>
        <fullName evidence="2">Gene 88 protein</fullName>
    </submittedName>
</protein>
<dbReference type="EMBL" id="LR796782">
    <property type="protein sequence ID" value="CAB4166779.1"/>
    <property type="molecule type" value="Genomic_DNA"/>
</dbReference>
<accession>A0A6J5P4P6</accession>
<evidence type="ECO:0000259" key="1">
    <source>
        <dbReference type="Pfam" id="PF17338"/>
    </source>
</evidence>
<reference evidence="2" key="1">
    <citation type="submission" date="2020-04" db="EMBL/GenBank/DDBJ databases">
        <authorList>
            <person name="Chiriac C."/>
            <person name="Salcher M."/>
            <person name="Ghai R."/>
            <person name="Kavagutti S V."/>
        </authorList>
    </citation>
    <scope>NUCLEOTIDE SEQUENCE</scope>
</reference>
<sequence>MSTLSISLPINSKAAAIKITGSLGKPSKMPGLSYGISAKLCKVGSKLALVKGSTCEGCYALKANYQYPSVQAAHAKRAAGLTDPQWPEAMIYLIGKSGESFFRWHDAGDLQSFQHLLNIVKIAEALPNVSFWLPTREKGLVNQYLRAFNAFPDNLVVRVSAAMVDAAAPKGFEHTSTVHNQGKAEGYSCPAQSQGNKCQDCRACWDRTIANVSYHQH</sequence>
<feature type="domain" description="Gene product 88" evidence="1">
    <location>
        <begin position="27"/>
        <end position="206"/>
    </location>
</feature>
<organism evidence="2">
    <name type="scientific">uncultured Caudovirales phage</name>
    <dbReference type="NCBI Taxonomy" id="2100421"/>
    <lineage>
        <taxon>Viruses</taxon>
        <taxon>Duplodnaviria</taxon>
        <taxon>Heunggongvirae</taxon>
        <taxon>Uroviricota</taxon>
        <taxon>Caudoviricetes</taxon>
        <taxon>Peduoviridae</taxon>
        <taxon>Maltschvirus</taxon>
        <taxon>Maltschvirus maltsch</taxon>
    </lineage>
</organism>
<proteinExistence type="predicted"/>
<dbReference type="Pfam" id="PF17338">
    <property type="entry name" value="GP88"/>
    <property type="match status" value="1"/>
</dbReference>
<name>A0A6J5P4P6_9CAUD</name>
<evidence type="ECO:0000313" key="2">
    <source>
        <dbReference type="EMBL" id="CAB4166779.1"/>
    </source>
</evidence>
<gene>
    <name evidence="2" type="ORF">UFOVP837_48</name>
</gene>